<comment type="caution">
    <text evidence="1">The sequence shown here is derived from an EMBL/GenBank/DDBJ whole genome shotgun (WGS) entry which is preliminary data.</text>
</comment>
<gene>
    <name evidence="1" type="ORF">BJP25_16815</name>
</gene>
<protein>
    <submittedName>
        <fullName evidence="1">Uncharacterized protein</fullName>
    </submittedName>
</protein>
<accession>A0A1Q9LMB6</accession>
<dbReference type="AlphaFoldDB" id="A0A1Q9LMB6"/>
<reference evidence="1 2" key="1">
    <citation type="submission" date="2016-10" db="EMBL/GenBank/DDBJ databases">
        <title>The Draft Genome Sequence of Actinokineospora bangkokensis 44EHWT reveals the biosynthetic pathway of antifungal compounds Thailandins with unusual extender unit butylmalonyl-CoA.</title>
        <authorList>
            <person name="Greule A."/>
            <person name="Intra B."/>
            <person name="Flemming S."/>
            <person name="Rommel M.G."/>
            <person name="Panbangred W."/>
            <person name="Bechthold A."/>
        </authorList>
    </citation>
    <scope>NUCLEOTIDE SEQUENCE [LARGE SCALE GENOMIC DNA]</scope>
    <source>
        <strain evidence="1 2">44EHW</strain>
    </source>
</reference>
<name>A0A1Q9LMB6_9PSEU</name>
<dbReference type="EMBL" id="MKQR01000011">
    <property type="protein sequence ID" value="OLR93161.1"/>
    <property type="molecule type" value="Genomic_DNA"/>
</dbReference>
<evidence type="ECO:0000313" key="1">
    <source>
        <dbReference type="EMBL" id="OLR93161.1"/>
    </source>
</evidence>
<evidence type="ECO:0000313" key="2">
    <source>
        <dbReference type="Proteomes" id="UP000186040"/>
    </source>
</evidence>
<keyword evidence="2" id="KW-1185">Reference proteome</keyword>
<dbReference type="OrthoDB" id="9957607at2"/>
<organism evidence="1 2">
    <name type="scientific">Actinokineospora bangkokensis</name>
    <dbReference type="NCBI Taxonomy" id="1193682"/>
    <lineage>
        <taxon>Bacteria</taxon>
        <taxon>Bacillati</taxon>
        <taxon>Actinomycetota</taxon>
        <taxon>Actinomycetes</taxon>
        <taxon>Pseudonocardiales</taxon>
        <taxon>Pseudonocardiaceae</taxon>
        <taxon>Actinokineospora</taxon>
    </lineage>
</organism>
<proteinExistence type="predicted"/>
<dbReference type="Proteomes" id="UP000186040">
    <property type="component" value="Unassembled WGS sequence"/>
</dbReference>
<sequence length="120" mass="12142">MNDLTLRLDAEGTPATVDRLTGVLFDDLRAARVGVVSRVGTAGAAGSKSGIGQTLGELLVGGTVPGSLLVVHRTIVKFLERSKARSVTVEVDGKKVTITAATAEETAAALRIAAGDGAGE</sequence>
<dbReference type="RefSeq" id="WP_075974863.1">
    <property type="nucleotide sequence ID" value="NZ_MKQR01000011.1"/>
</dbReference>
<dbReference type="STRING" id="1193682.BJP25_16815"/>